<protein>
    <submittedName>
        <fullName evidence="1">Uncharacterized protein</fullName>
    </submittedName>
</protein>
<sequence>MHPHEVEFKIRDLFAANNFKRAESILIEFKNFSGEFTPDQLSRICFAAITNEQIYNCFYCKGHLKILLKKNEDKIDESQYREVLEKIND</sequence>
<gene>
    <name evidence="1" type="ORF">SAMN02910315_01604</name>
</gene>
<keyword evidence="2" id="KW-1185">Reference proteome</keyword>
<name>A0A1G5WRM6_9EURY</name>
<dbReference type="AlphaFoldDB" id="A0A1G5WRM6"/>
<dbReference type="RefSeq" id="WP_149732135.1">
    <property type="nucleotide sequence ID" value="NZ_FMXB01000012.1"/>
</dbReference>
<reference evidence="1 2" key="1">
    <citation type="submission" date="2016-10" db="EMBL/GenBank/DDBJ databases">
        <authorList>
            <person name="Varghese N."/>
            <person name="Submissions S."/>
        </authorList>
    </citation>
    <scope>NUCLEOTIDE SEQUENCE [LARGE SCALE GENOMIC DNA]</scope>
    <source>
        <strain evidence="1 2">DSM 16643</strain>
    </source>
</reference>
<dbReference type="Proteomes" id="UP000323439">
    <property type="component" value="Unassembled WGS sequence"/>
</dbReference>
<dbReference type="EMBL" id="FMXB01000012">
    <property type="protein sequence ID" value="SDA60773.1"/>
    <property type="molecule type" value="Genomic_DNA"/>
</dbReference>
<proteinExistence type="predicted"/>
<organism evidence="1 2">
    <name type="scientific">Methanobrevibacter millerae</name>
    <dbReference type="NCBI Taxonomy" id="230361"/>
    <lineage>
        <taxon>Archaea</taxon>
        <taxon>Methanobacteriati</taxon>
        <taxon>Methanobacteriota</taxon>
        <taxon>Methanomada group</taxon>
        <taxon>Methanobacteria</taxon>
        <taxon>Methanobacteriales</taxon>
        <taxon>Methanobacteriaceae</taxon>
        <taxon>Methanobrevibacter</taxon>
    </lineage>
</organism>
<evidence type="ECO:0000313" key="1">
    <source>
        <dbReference type="EMBL" id="SDA60773.1"/>
    </source>
</evidence>
<accession>A0A1G5WRM6</accession>
<evidence type="ECO:0000313" key="2">
    <source>
        <dbReference type="Proteomes" id="UP000323439"/>
    </source>
</evidence>